<dbReference type="InterPro" id="IPR001047">
    <property type="entry name" value="Ribosomal_eS8"/>
</dbReference>
<evidence type="ECO:0000256" key="6">
    <source>
        <dbReference type="SAM" id="MobiDB-lite"/>
    </source>
</evidence>
<evidence type="ECO:0000256" key="5">
    <source>
        <dbReference type="HAMAP-Rule" id="MF_00029"/>
    </source>
</evidence>
<evidence type="ECO:0000256" key="3">
    <source>
        <dbReference type="ARBA" id="ARBA00023274"/>
    </source>
</evidence>
<sequence length="130" mass="14769">MKRPYENLEKRKVTGGRRRASRGRRRYEKDMYPMETTVGEHEVKIRRVRGGGIKVSLVSDQFANVIVDRRTGQSKRVKITRVIANPADRDYERRGVLTRGSIIETEVGRATVTSRPSQDGVVNAVLTEGK</sequence>
<feature type="region of interest" description="Disordered" evidence="6">
    <location>
        <begin position="1"/>
        <end position="26"/>
    </location>
</feature>
<dbReference type="InterPro" id="IPR022309">
    <property type="entry name" value="Ribosomal_Se8/biogenesis_NSA2"/>
</dbReference>
<protein>
    <recommendedName>
        <fullName evidence="4 5">Small ribosomal subunit protein eS8</fullName>
    </recommendedName>
</protein>
<dbReference type="HAMAP" id="MF_00029">
    <property type="entry name" value="Ribosomal_eS8"/>
    <property type="match status" value="1"/>
</dbReference>
<dbReference type="InterPro" id="IPR020919">
    <property type="entry name" value="Ribosomal_protein_eS8_arc"/>
</dbReference>
<accession>A0A4P2VBQ5</accession>
<evidence type="ECO:0000313" key="8">
    <source>
        <dbReference type="Proteomes" id="UP000509448"/>
    </source>
</evidence>
<evidence type="ECO:0000313" key="7">
    <source>
        <dbReference type="EMBL" id="BBE41547.1"/>
    </source>
</evidence>
<reference evidence="7 8" key="1">
    <citation type="journal article" date="2019" name="ISME J.">
        <title>Isolation and characterization of a thermophilic sulfur- and iron-reducing thaumarchaeote from a terrestrial acidic hot spring.</title>
        <authorList>
            <person name="Kato S."/>
            <person name="Itoh T."/>
            <person name="Yuki M."/>
            <person name="Nagamori M."/>
            <person name="Ohnishi M."/>
            <person name="Uematsu K."/>
            <person name="Suzuki K."/>
            <person name="Takashina T."/>
            <person name="Ohkuma M."/>
        </authorList>
    </citation>
    <scope>NUCLEOTIDE SEQUENCE [LARGE SCALE GENOMIC DNA]</scope>
    <source>
        <strain evidence="7 8">NAS-02</strain>
    </source>
</reference>
<dbReference type="Proteomes" id="UP000509448">
    <property type="component" value="Chromosome"/>
</dbReference>
<dbReference type="KEGG" id="ccai:NAS2_0143"/>
<evidence type="ECO:0000256" key="1">
    <source>
        <dbReference type="ARBA" id="ARBA00005257"/>
    </source>
</evidence>
<keyword evidence="8" id="KW-1185">Reference proteome</keyword>
<dbReference type="RefSeq" id="WP_232085537.1">
    <property type="nucleotide sequence ID" value="NZ_AP018732.1"/>
</dbReference>
<keyword evidence="3 5" id="KW-0687">Ribonucleoprotein</keyword>
<keyword evidence="2 5" id="KW-0689">Ribosomal protein</keyword>
<evidence type="ECO:0000256" key="4">
    <source>
        <dbReference type="ARBA" id="ARBA00035277"/>
    </source>
</evidence>
<dbReference type="GO" id="GO:1990904">
    <property type="term" value="C:ribonucleoprotein complex"/>
    <property type="evidence" value="ECO:0007669"/>
    <property type="project" value="UniProtKB-KW"/>
</dbReference>
<proteinExistence type="inferred from homology"/>
<dbReference type="NCBIfam" id="TIGR00307">
    <property type="entry name" value="eS8"/>
    <property type="match status" value="1"/>
</dbReference>
<dbReference type="Gene3D" id="2.40.10.310">
    <property type="match status" value="1"/>
</dbReference>
<organism evidence="7 8">
    <name type="scientific">Conexivisphaera calida</name>
    <dbReference type="NCBI Taxonomy" id="1874277"/>
    <lineage>
        <taxon>Archaea</taxon>
        <taxon>Nitrososphaerota</taxon>
        <taxon>Conexivisphaeria</taxon>
        <taxon>Conexivisphaerales</taxon>
        <taxon>Conexivisphaeraceae</taxon>
        <taxon>Conexivisphaera</taxon>
    </lineage>
</organism>
<feature type="compositionally biased region" description="Basic residues" evidence="6">
    <location>
        <begin position="13"/>
        <end position="26"/>
    </location>
</feature>
<comment type="similarity">
    <text evidence="1 5">Belongs to the eukaryotic ribosomal protein eS8 family.</text>
</comment>
<dbReference type="GO" id="GO:0006412">
    <property type="term" value="P:translation"/>
    <property type="evidence" value="ECO:0007669"/>
    <property type="project" value="UniProtKB-UniRule"/>
</dbReference>
<dbReference type="GO" id="GO:0003735">
    <property type="term" value="F:structural constituent of ribosome"/>
    <property type="evidence" value="ECO:0007669"/>
    <property type="project" value="InterPro"/>
</dbReference>
<evidence type="ECO:0000256" key="2">
    <source>
        <dbReference type="ARBA" id="ARBA00022980"/>
    </source>
</evidence>
<dbReference type="AlphaFoldDB" id="A0A4P2VBQ5"/>
<dbReference type="Pfam" id="PF01201">
    <property type="entry name" value="Ribosomal_S8e"/>
    <property type="match status" value="1"/>
</dbReference>
<dbReference type="GO" id="GO:0005840">
    <property type="term" value="C:ribosome"/>
    <property type="evidence" value="ECO:0007669"/>
    <property type="project" value="UniProtKB-KW"/>
</dbReference>
<dbReference type="EMBL" id="AP018732">
    <property type="protein sequence ID" value="BBE41547.1"/>
    <property type="molecule type" value="Genomic_DNA"/>
</dbReference>
<comment type="subunit">
    <text evidence="5">Part of the 30S ribosomal subunit.</text>
</comment>
<dbReference type="GeneID" id="55583963"/>
<gene>
    <name evidence="5" type="primary">rps8e</name>
    <name evidence="7" type="ORF">NAS2_0143</name>
</gene>
<feature type="compositionally biased region" description="Basic and acidic residues" evidence="6">
    <location>
        <begin position="1"/>
        <end position="12"/>
    </location>
</feature>
<name>A0A4P2VBQ5_9ARCH</name>